<dbReference type="InterPro" id="IPR036388">
    <property type="entry name" value="WH-like_DNA-bd_sf"/>
</dbReference>
<proteinExistence type="inferred from homology"/>
<dbReference type="Proteomes" id="UP000315914">
    <property type="component" value="Unassembled WGS sequence"/>
</dbReference>
<dbReference type="AlphaFoldDB" id="A0A560KMB0"/>
<reference evidence="7 8" key="1">
    <citation type="submission" date="2019-06" db="EMBL/GenBank/DDBJ databases">
        <title>Genomic Encyclopedia of Type Strains, Phase IV (KMG-V): Genome sequencing to study the core and pangenomes of soil and plant-associated prokaryotes.</title>
        <authorList>
            <person name="Whitman W."/>
        </authorList>
    </citation>
    <scope>NUCLEOTIDE SEQUENCE [LARGE SCALE GENOMIC DNA]</scope>
    <source>
        <strain evidence="7 8">BR 10556</strain>
    </source>
</reference>
<comment type="caution">
    <text evidence="7">The sequence shown here is derived from an EMBL/GenBank/DDBJ whole genome shotgun (WGS) entry which is preliminary data.</text>
</comment>
<evidence type="ECO:0000256" key="3">
    <source>
        <dbReference type="ARBA" id="ARBA00023015"/>
    </source>
</evidence>
<dbReference type="STRING" id="1399419.A5906_03220"/>
<dbReference type="FunFam" id="3.40.190.290:FF:000001">
    <property type="entry name" value="Transcriptional regulator, LysR family"/>
    <property type="match status" value="1"/>
</dbReference>
<dbReference type="SUPFAM" id="SSF46785">
    <property type="entry name" value="Winged helix' DNA-binding domain"/>
    <property type="match status" value="1"/>
</dbReference>
<keyword evidence="5" id="KW-0804">Transcription</keyword>
<dbReference type="GO" id="GO:0003700">
    <property type="term" value="F:DNA-binding transcription factor activity"/>
    <property type="evidence" value="ECO:0007669"/>
    <property type="project" value="InterPro"/>
</dbReference>
<gene>
    <name evidence="7" type="ORF">FBZ95_101706</name>
</gene>
<dbReference type="InterPro" id="IPR058163">
    <property type="entry name" value="LysR-type_TF_proteobact-type"/>
</dbReference>
<dbReference type="Pfam" id="PF00126">
    <property type="entry name" value="HTH_1"/>
    <property type="match status" value="1"/>
</dbReference>
<protein>
    <submittedName>
        <fullName evidence="7">DNA-binding transcriptional LysR family regulator</fullName>
    </submittedName>
</protein>
<dbReference type="PANTHER" id="PTHR30537">
    <property type="entry name" value="HTH-TYPE TRANSCRIPTIONAL REGULATOR"/>
    <property type="match status" value="1"/>
</dbReference>
<dbReference type="InterPro" id="IPR036390">
    <property type="entry name" value="WH_DNA-bd_sf"/>
</dbReference>
<accession>A0A560KMB0</accession>
<keyword evidence="4 7" id="KW-0238">DNA-binding</keyword>
<dbReference type="FunFam" id="1.10.10.10:FF:000001">
    <property type="entry name" value="LysR family transcriptional regulator"/>
    <property type="match status" value="1"/>
</dbReference>
<dbReference type="GO" id="GO:0043565">
    <property type="term" value="F:sequence-specific DNA binding"/>
    <property type="evidence" value="ECO:0007669"/>
    <property type="project" value="TreeGrafter"/>
</dbReference>
<feature type="domain" description="HTH lysR-type" evidence="6">
    <location>
        <begin position="32"/>
        <end position="89"/>
    </location>
</feature>
<dbReference type="PROSITE" id="PS50931">
    <property type="entry name" value="HTH_LYSR"/>
    <property type="match status" value="1"/>
</dbReference>
<sequence>MLLATGIPDRCGRIIIPDLPSLVGCGEQSAMDRFDAMRLYVRLVERRSFTAAAADLGIPRSTASEVLRSLEQHLGARLLERTTRHVTPTLDGEDYYRRCVAILAEVEEAETAMRDARPRGLLRIDAHPLLTRTFILPHLPEFLARYPELDLQIGQGDRLVDLVREGIDCVIRSGEPEDSGMILRRLGTIAEITVASPAYLSRHGMPATPDTLDGHQMVAFVSSRTGDVLPLEFSVAGALRQIVLPSRVRVNNSDTMADLARLGFGLVQAPRYRFADDLASGALVEVLADYPPSPTPLSALYPQNRQLALRLRVFLDWVAGIFAEAKL</sequence>
<comment type="function">
    <text evidence="1">NodD regulates the expression of the nodABCFE genes which encode other nodulation proteins. NodD is also a negative regulator of its own expression. Binds flavonoids as inducers.</text>
</comment>
<evidence type="ECO:0000256" key="5">
    <source>
        <dbReference type="ARBA" id="ARBA00023163"/>
    </source>
</evidence>
<evidence type="ECO:0000259" key="6">
    <source>
        <dbReference type="PROSITE" id="PS50931"/>
    </source>
</evidence>
<evidence type="ECO:0000256" key="2">
    <source>
        <dbReference type="ARBA" id="ARBA00009437"/>
    </source>
</evidence>
<dbReference type="Pfam" id="PF03466">
    <property type="entry name" value="LysR_substrate"/>
    <property type="match status" value="1"/>
</dbReference>
<dbReference type="InterPro" id="IPR005119">
    <property type="entry name" value="LysR_subst-bd"/>
</dbReference>
<dbReference type="GO" id="GO:0006351">
    <property type="term" value="P:DNA-templated transcription"/>
    <property type="evidence" value="ECO:0007669"/>
    <property type="project" value="TreeGrafter"/>
</dbReference>
<dbReference type="CDD" id="cd08472">
    <property type="entry name" value="PBP2_CrgA_like_3"/>
    <property type="match status" value="1"/>
</dbReference>
<dbReference type="EMBL" id="VITW01000001">
    <property type="protein sequence ID" value="TWB84262.1"/>
    <property type="molecule type" value="Genomic_DNA"/>
</dbReference>
<evidence type="ECO:0000313" key="8">
    <source>
        <dbReference type="Proteomes" id="UP000315914"/>
    </source>
</evidence>
<name>A0A560KMB0_9BRAD</name>
<keyword evidence="3" id="KW-0805">Transcription regulation</keyword>
<evidence type="ECO:0000256" key="1">
    <source>
        <dbReference type="ARBA" id="ARBA00003502"/>
    </source>
</evidence>
<dbReference type="InterPro" id="IPR000847">
    <property type="entry name" value="LysR_HTH_N"/>
</dbReference>
<dbReference type="SUPFAM" id="SSF53850">
    <property type="entry name" value="Periplasmic binding protein-like II"/>
    <property type="match status" value="1"/>
</dbReference>
<evidence type="ECO:0000313" key="7">
    <source>
        <dbReference type="EMBL" id="TWB84262.1"/>
    </source>
</evidence>
<dbReference type="Gene3D" id="1.10.10.10">
    <property type="entry name" value="Winged helix-like DNA-binding domain superfamily/Winged helix DNA-binding domain"/>
    <property type="match status" value="1"/>
</dbReference>
<organism evidence="7 8">
    <name type="scientific">Bradyrhizobium sacchari</name>
    <dbReference type="NCBI Taxonomy" id="1399419"/>
    <lineage>
        <taxon>Bacteria</taxon>
        <taxon>Pseudomonadati</taxon>
        <taxon>Pseudomonadota</taxon>
        <taxon>Alphaproteobacteria</taxon>
        <taxon>Hyphomicrobiales</taxon>
        <taxon>Nitrobacteraceae</taxon>
        <taxon>Bradyrhizobium</taxon>
    </lineage>
</organism>
<evidence type="ECO:0000256" key="4">
    <source>
        <dbReference type="ARBA" id="ARBA00023125"/>
    </source>
</evidence>
<comment type="similarity">
    <text evidence="2">Belongs to the LysR transcriptional regulatory family.</text>
</comment>
<dbReference type="Gene3D" id="3.40.190.290">
    <property type="match status" value="1"/>
</dbReference>
<keyword evidence="8" id="KW-1185">Reference proteome</keyword>
<dbReference type="PANTHER" id="PTHR30537:SF72">
    <property type="entry name" value="LYSR FAMILY TRANSCRIPTIONAL REGULATOR"/>
    <property type="match status" value="1"/>
</dbReference>